<dbReference type="CDD" id="cd06679">
    <property type="entry name" value="PDZ3_LNX1_2-like"/>
    <property type="match status" value="1"/>
</dbReference>
<dbReference type="SUPFAM" id="SSF50156">
    <property type="entry name" value="PDZ domain-like"/>
    <property type="match status" value="4"/>
</dbReference>
<evidence type="ECO:0000256" key="13">
    <source>
        <dbReference type="ARBA" id="ARBA00055799"/>
    </source>
</evidence>
<dbReference type="GO" id="GO:0005737">
    <property type="term" value="C:cytoplasm"/>
    <property type="evidence" value="ECO:0007669"/>
    <property type="project" value="UniProtKB-SubCell"/>
</dbReference>
<dbReference type="Pfam" id="PF00595">
    <property type="entry name" value="PDZ"/>
    <property type="match status" value="4"/>
</dbReference>
<reference evidence="21" key="1">
    <citation type="submission" date="2025-08" db="UniProtKB">
        <authorList>
            <consortium name="Ensembl"/>
        </authorList>
    </citation>
    <scope>IDENTIFICATION</scope>
</reference>
<keyword evidence="5" id="KW-0963">Cytoplasm</keyword>
<evidence type="ECO:0000256" key="3">
    <source>
        <dbReference type="ARBA" id="ARBA00004906"/>
    </source>
</evidence>
<evidence type="ECO:0000256" key="16">
    <source>
        <dbReference type="ARBA" id="ARBA00079000"/>
    </source>
</evidence>
<dbReference type="PROSITE" id="PS50106">
    <property type="entry name" value="PDZ"/>
    <property type="match status" value="4"/>
</dbReference>
<dbReference type="FunFam" id="2.30.42.10:FF:000081">
    <property type="entry name" value="Ligand of Numb protein X 2"/>
    <property type="match status" value="1"/>
</dbReference>
<dbReference type="PANTHER" id="PTHR19964:SF14">
    <property type="entry name" value="E3 UBIQUITIN-PROTEIN LIGASE LNX"/>
    <property type="match status" value="1"/>
</dbReference>
<comment type="function">
    <text evidence="14">Isoform 2 provides an endocytic scaffold for IGSF5/JAM4.</text>
</comment>
<keyword evidence="22" id="KW-1185">Reference proteome</keyword>
<evidence type="ECO:0000256" key="11">
    <source>
        <dbReference type="ARBA" id="ARBA00022786"/>
    </source>
</evidence>
<dbReference type="GO" id="GO:0007399">
    <property type="term" value="P:nervous system development"/>
    <property type="evidence" value="ECO:0007669"/>
    <property type="project" value="UniProtKB-ARBA"/>
</dbReference>
<dbReference type="PANTHER" id="PTHR19964">
    <property type="entry name" value="MULTIPLE PDZ DOMAIN PROTEIN"/>
    <property type="match status" value="1"/>
</dbReference>
<proteinExistence type="predicted"/>
<feature type="region of interest" description="Disordered" evidence="18">
    <location>
        <begin position="74"/>
        <end position="110"/>
    </location>
</feature>
<comment type="function">
    <text evidence="13">E3 ubiquitin-protein ligase that mediates ubiquitination and subsequent proteasomal degradation of NUMB. E3 ubiquitin ligases accept ubiquitin from an E2 ubiquitin-conjugating enzyme in the form of a thioester and then directly transfers the ubiquitin to targeted substrates. Mediates ubiquitination of isoform p66 and isoform p72 of NUMB, but not that of isoform p71 or isoform p65.</text>
</comment>
<dbReference type="GO" id="GO:0030165">
    <property type="term" value="F:PDZ domain binding"/>
    <property type="evidence" value="ECO:0007669"/>
    <property type="project" value="UniProtKB-ARBA"/>
</dbReference>
<evidence type="ECO:0000256" key="8">
    <source>
        <dbReference type="ARBA" id="ARBA00022723"/>
    </source>
</evidence>
<dbReference type="GO" id="GO:0061630">
    <property type="term" value="F:ubiquitin protein ligase activity"/>
    <property type="evidence" value="ECO:0007669"/>
    <property type="project" value="UniProtKB-EC"/>
</dbReference>
<evidence type="ECO:0000256" key="14">
    <source>
        <dbReference type="ARBA" id="ARBA00056865"/>
    </source>
</evidence>
<evidence type="ECO:0000256" key="19">
    <source>
        <dbReference type="SAM" id="SignalP"/>
    </source>
</evidence>
<dbReference type="InterPro" id="IPR051342">
    <property type="entry name" value="PDZ_scaffold"/>
</dbReference>
<name>A0A7M4FXB1_CROPO</name>
<evidence type="ECO:0000256" key="12">
    <source>
        <dbReference type="ARBA" id="ARBA00022833"/>
    </source>
</evidence>
<feature type="chain" id="PRO_5029719931" description="E3 ubiquitin-protein ligase LNX" evidence="19">
    <location>
        <begin position="18"/>
        <end position="622"/>
    </location>
</feature>
<dbReference type="Gene3D" id="2.30.42.10">
    <property type="match status" value="4"/>
</dbReference>
<keyword evidence="11" id="KW-0833">Ubl conjugation pathway</keyword>
<dbReference type="CDD" id="cd06680">
    <property type="entry name" value="PDZ4_LNX1_2-like"/>
    <property type="match status" value="1"/>
</dbReference>
<feature type="compositionally biased region" description="Low complexity" evidence="18">
    <location>
        <begin position="82"/>
        <end position="97"/>
    </location>
</feature>
<feature type="domain" description="PDZ" evidence="20">
    <location>
        <begin position="401"/>
        <end position="487"/>
    </location>
</feature>
<comment type="catalytic activity">
    <reaction evidence="1">
        <text>S-ubiquitinyl-[E2 ubiquitin-conjugating enzyme]-L-cysteine + [acceptor protein]-L-lysine = [E2 ubiquitin-conjugating enzyme]-L-cysteine + N(6)-ubiquitinyl-[acceptor protein]-L-lysine.</text>
        <dbReference type="EC" id="2.3.2.27"/>
    </reaction>
</comment>
<keyword evidence="8" id="KW-0479">Metal-binding</keyword>
<organism evidence="21 22">
    <name type="scientific">Crocodylus porosus</name>
    <name type="common">Saltwater crocodile</name>
    <name type="synonym">Estuarine crocodile</name>
    <dbReference type="NCBI Taxonomy" id="8502"/>
    <lineage>
        <taxon>Eukaryota</taxon>
        <taxon>Metazoa</taxon>
        <taxon>Chordata</taxon>
        <taxon>Craniata</taxon>
        <taxon>Vertebrata</taxon>
        <taxon>Euteleostomi</taxon>
        <taxon>Archelosauria</taxon>
        <taxon>Archosauria</taxon>
        <taxon>Crocodylia</taxon>
        <taxon>Longirostres</taxon>
        <taxon>Crocodylidae</taxon>
        <taxon>Crocodylus</taxon>
    </lineage>
</organism>
<evidence type="ECO:0000256" key="6">
    <source>
        <dbReference type="ARBA" id="ARBA00022553"/>
    </source>
</evidence>
<dbReference type="FunFam" id="2.30.42.10:FF:000164">
    <property type="entry name" value="Ligand of numb-protein X 2"/>
    <property type="match status" value="1"/>
</dbReference>
<dbReference type="Proteomes" id="UP000594220">
    <property type="component" value="Unplaced"/>
</dbReference>
<keyword evidence="7" id="KW-0808">Transferase</keyword>
<evidence type="ECO:0000256" key="15">
    <source>
        <dbReference type="ARBA" id="ARBA00073110"/>
    </source>
</evidence>
<evidence type="ECO:0000256" key="1">
    <source>
        <dbReference type="ARBA" id="ARBA00000900"/>
    </source>
</evidence>
<accession>A0A7M4FXB1</accession>
<dbReference type="GO" id="GO:0006511">
    <property type="term" value="P:ubiquitin-dependent protein catabolic process"/>
    <property type="evidence" value="ECO:0007669"/>
    <property type="project" value="TreeGrafter"/>
</dbReference>
<evidence type="ECO:0000256" key="2">
    <source>
        <dbReference type="ARBA" id="ARBA00004496"/>
    </source>
</evidence>
<feature type="signal peptide" evidence="19">
    <location>
        <begin position="1"/>
        <end position="17"/>
    </location>
</feature>
<comment type="subcellular location">
    <subcellularLocation>
        <location evidence="2">Cytoplasm</location>
    </subcellularLocation>
</comment>
<dbReference type="FunFam" id="2.30.42.10:FF:000120">
    <property type="entry name" value="Ligand of numb-protein X 2"/>
    <property type="match status" value="1"/>
</dbReference>
<keyword evidence="6" id="KW-0597">Phosphoprotein</keyword>
<feature type="region of interest" description="Disordered" evidence="18">
    <location>
        <begin position="129"/>
        <end position="148"/>
    </location>
</feature>
<dbReference type="GO" id="GO:0008270">
    <property type="term" value="F:zinc ion binding"/>
    <property type="evidence" value="ECO:0007669"/>
    <property type="project" value="UniProtKB-KW"/>
</dbReference>
<dbReference type="EC" id="2.3.2.27" evidence="4"/>
<evidence type="ECO:0000256" key="9">
    <source>
        <dbReference type="ARBA" id="ARBA00022737"/>
    </source>
</evidence>
<evidence type="ECO:0000256" key="17">
    <source>
        <dbReference type="ARBA" id="ARBA00080597"/>
    </source>
</evidence>
<keyword evidence="10" id="KW-0863">Zinc-finger</keyword>
<evidence type="ECO:0000313" key="22">
    <source>
        <dbReference type="Proteomes" id="UP000594220"/>
    </source>
</evidence>
<evidence type="ECO:0000256" key="18">
    <source>
        <dbReference type="SAM" id="MobiDB-lite"/>
    </source>
</evidence>
<comment type="pathway">
    <text evidence="3">Protein modification; protein ubiquitination.</text>
</comment>
<evidence type="ECO:0000256" key="5">
    <source>
        <dbReference type="ARBA" id="ARBA00022490"/>
    </source>
</evidence>
<keyword evidence="19" id="KW-0732">Signal</keyword>
<evidence type="ECO:0000259" key="20">
    <source>
        <dbReference type="PROSITE" id="PS50106"/>
    </source>
</evidence>
<keyword evidence="9" id="KW-0677">Repeat</keyword>
<gene>
    <name evidence="21" type="primary">LNX1</name>
</gene>
<feature type="domain" description="PDZ" evidence="20">
    <location>
        <begin position="532"/>
        <end position="618"/>
    </location>
</feature>
<protein>
    <recommendedName>
        <fullName evidence="15">E3 ubiquitin-protein ligase LNX</fullName>
        <ecNumber evidence="4">2.3.2.27</ecNumber>
    </recommendedName>
    <alternativeName>
        <fullName evidence="16">Numb-binding protein 1</fullName>
    </alternativeName>
    <alternativeName>
        <fullName evidence="17">RING-type E3 ubiquitin transferase LNX</fullName>
    </alternativeName>
</protein>
<feature type="domain" description="PDZ" evidence="20">
    <location>
        <begin position="275"/>
        <end position="358"/>
    </location>
</feature>
<dbReference type="GO" id="GO:0042802">
    <property type="term" value="F:identical protein binding"/>
    <property type="evidence" value="ECO:0007669"/>
    <property type="project" value="UniProtKB-ARBA"/>
</dbReference>
<keyword evidence="12" id="KW-0862">Zinc</keyword>
<feature type="domain" description="PDZ" evidence="20">
    <location>
        <begin position="169"/>
        <end position="254"/>
    </location>
</feature>
<dbReference type="FunFam" id="2.30.42.10:FF:000198">
    <property type="entry name" value="E3 ubiquitin-protein ligase LNX isoform X1"/>
    <property type="match status" value="1"/>
</dbReference>
<dbReference type="InterPro" id="IPR036034">
    <property type="entry name" value="PDZ_sf"/>
</dbReference>
<dbReference type="SMART" id="SM00228">
    <property type="entry name" value="PDZ"/>
    <property type="match status" value="4"/>
</dbReference>
<dbReference type="AlphaFoldDB" id="A0A7M4FXB1"/>
<dbReference type="InterPro" id="IPR001478">
    <property type="entry name" value="PDZ"/>
</dbReference>
<dbReference type="GeneTree" id="ENSGT00940000158757"/>
<sequence length="622" mass="68233">IKMQVLLLSPFFPPLFLLCLRCKGASHYGLTKERKRRSQDGSPDCSSTLTVAALGPELSAAAAIALMTDEPGLVNPGFNPASEDSQSGSSSGDPNRSNRNRTQHFERSTIRSRSFKKINKAFSVLRRTKSGSAVSNQADRERENTGNSIASEEGFPRLYHLIPDGEITSIKINRTDPSENLAIRIVGGSETPLVHIIIQHIYRDGAIARDGRLLPGDMILKVNGMDIKNVPHNYALSILKQPCQVLRLTVLREQRYRCRNNGLSFEAHNRDDSFHVVLSKSSPDEQLGIKLVRKADEPGVFIFNLLEGGVAARDGQLQENDRVLAINGHDHRYGSPESAAQLIQASEKRVHFIVSRQTRQQTPDILQEAGWNYSSNPQSCPTEKNNPNKNVFHAVTCHEKVVVVRKDHTESLGMTVAGGASNGEWDLPVYVISVEPGGVINRDGRIKTGDILLNVNGIDLTGVNRSEAVALLKNTTSSIMLKALEMKACEAQGDRSNAALPTASQNTSESSEWSPSWVMWLGLPRYLYSCKEIVLRRNTAGSLGFSIVGGYEEHTGNKPFFIKSIVGGTPAYNDGRIRCGDILLAVNGRSTSGMMHACLARMLKELKGKITLTIVSWPGTFL</sequence>
<evidence type="ECO:0000256" key="4">
    <source>
        <dbReference type="ARBA" id="ARBA00012483"/>
    </source>
</evidence>
<dbReference type="OMA" id="NHNMAPA"/>
<dbReference type="CDD" id="cd06678">
    <property type="entry name" value="PDZ2_LNX1_2-like"/>
    <property type="match status" value="1"/>
</dbReference>
<reference evidence="21" key="2">
    <citation type="submission" date="2025-09" db="UniProtKB">
        <authorList>
            <consortium name="Ensembl"/>
        </authorList>
    </citation>
    <scope>IDENTIFICATION</scope>
</reference>
<evidence type="ECO:0000256" key="7">
    <source>
        <dbReference type="ARBA" id="ARBA00022679"/>
    </source>
</evidence>
<dbReference type="CDD" id="cd06677">
    <property type="entry name" value="PDZ1_LNX1_2-like"/>
    <property type="match status" value="1"/>
</dbReference>
<evidence type="ECO:0000313" key="21">
    <source>
        <dbReference type="Ensembl" id="ENSCPRP00005014606.1"/>
    </source>
</evidence>
<evidence type="ECO:0000256" key="10">
    <source>
        <dbReference type="ARBA" id="ARBA00022771"/>
    </source>
</evidence>
<dbReference type="Ensembl" id="ENSCPRT00005017158.1">
    <property type="protein sequence ID" value="ENSCPRP00005014606.1"/>
    <property type="gene ID" value="ENSCPRG00005010259.1"/>
</dbReference>